<dbReference type="PANTHER" id="PTHR45782:SF4">
    <property type="entry name" value="MITOCHONDRIAL RIBOSOME-ASSOCIATED GTPASE 1"/>
    <property type="match status" value="1"/>
</dbReference>
<dbReference type="CDD" id="cd01856">
    <property type="entry name" value="YlqF"/>
    <property type="match status" value="1"/>
</dbReference>
<evidence type="ECO:0000256" key="1">
    <source>
        <dbReference type="ARBA" id="ARBA00022741"/>
    </source>
</evidence>
<evidence type="ECO:0000256" key="4">
    <source>
        <dbReference type="PIRSR" id="PIRSR006230-1"/>
    </source>
</evidence>
<dbReference type="InterPro" id="IPR023179">
    <property type="entry name" value="GTP-bd_ortho_bundle_sf"/>
</dbReference>
<evidence type="ECO:0000313" key="6">
    <source>
        <dbReference type="EMBL" id="CAL4064422.1"/>
    </source>
</evidence>
<dbReference type="SUPFAM" id="SSF52540">
    <property type="entry name" value="P-loop containing nucleoside triphosphate hydrolases"/>
    <property type="match status" value="1"/>
</dbReference>
<comment type="function">
    <text evidence="3">Plays a role in the regulation of the mitochondrial ribosome assembly and of translational activity. Displays mitochondrial GTPase activity.</text>
</comment>
<evidence type="ECO:0000256" key="2">
    <source>
        <dbReference type="ARBA" id="ARBA00023134"/>
    </source>
</evidence>
<gene>
    <name evidence="6" type="ORF">MNOR_LOCUS4071</name>
</gene>
<dbReference type="GO" id="GO:0003924">
    <property type="term" value="F:GTPase activity"/>
    <property type="evidence" value="ECO:0007669"/>
    <property type="project" value="TreeGrafter"/>
</dbReference>
<feature type="binding site" evidence="4">
    <location>
        <begin position="152"/>
        <end position="157"/>
    </location>
    <ligand>
        <name>GTP</name>
        <dbReference type="ChEBI" id="CHEBI:37565"/>
    </ligand>
</feature>
<proteinExistence type="predicted"/>
<dbReference type="GO" id="GO:0005525">
    <property type="term" value="F:GTP binding"/>
    <property type="evidence" value="ECO:0007669"/>
    <property type="project" value="UniProtKB-KW"/>
</dbReference>
<dbReference type="InterPro" id="IPR006073">
    <property type="entry name" value="GTP-bd"/>
</dbReference>
<dbReference type="Proteomes" id="UP001497623">
    <property type="component" value="Unassembled WGS sequence"/>
</dbReference>
<sequence>MAMKIVRHGLEMREFFNSSMYNVAQWFPGHMAAGLKNMQNKLKSVDCIIEVHDARVPLTGRNPLFGQTLLGIKPHILILNKMDLTNLRHKSRILEALQDQGIKEVIFTNCKKPDSRGIKSILPTVSRLIKESDRYNRADEQDYSAMIIGIPNVGKSSIINALRAKHLRRGRASAVGDTPGITRSVMERIKICEDPKVYLIDTPGILSPQIGDVETGLKLALVNTIKEHLVGEDIIADYLLFWLHSNGFSRFIGSYFDVEDENNIIIIIRQIMSTINNWVLSVKTHNGYEKRPDITLAATRFLKAFRTGNLGKVMLDD</sequence>
<keyword evidence="7" id="KW-1185">Reference proteome</keyword>
<feature type="binding site" evidence="4">
    <location>
        <begin position="80"/>
        <end position="83"/>
    </location>
    <ligand>
        <name>GTP</name>
        <dbReference type="ChEBI" id="CHEBI:37565"/>
    </ligand>
</feature>
<feature type="domain" description="CP-type G" evidence="5">
    <location>
        <begin position="36"/>
        <end position="208"/>
    </location>
</feature>
<feature type="non-terminal residue" evidence="6">
    <location>
        <position position="317"/>
    </location>
</feature>
<keyword evidence="2 4" id="KW-0342">GTP-binding</keyword>
<comment type="caution">
    <text evidence="6">The sequence shown here is derived from an EMBL/GenBank/DDBJ whole genome shotgun (WGS) entry which is preliminary data.</text>
</comment>
<dbReference type="InterPro" id="IPR030378">
    <property type="entry name" value="G_CP_dom"/>
</dbReference>
<dbReference type="Gene3D" id="3.40.50.300">
    <property type="entry name" value="P-loop containing nucleotide triphosphate hydrolases"/>
    <property type="match status" value="1"/>
</dbReference>
<dbReference type="PIRSF" id="PIRSF006230">
    <property type="entry name" value="MG442"/>
    <property type="match status" value="1"/>
</dbReference>
<dbReference type="InterPro" id="IPR027417">
    <property type="entry name" value="P-loop_NTPase"/>
</dbReference>
<evidence type="ECO:0000256" key="3">
    <source>
        <dbReference type="ARBA" id="ARBA00045284"/>
    </source>
</evidence>
<dbReference type="GO" id="GO:0005739">
    <property type="term" value="C:mitochondrion"/>
    <property type="evidence" value="ECO:0007669"/>
    <property type="project" value="TreeGrafter"/>
</dbReference>
<organism evidence="6 7">
    <name type="scientific">Meganyctiphanes norvegica</name>
    <name type="common">Northern krill</name>
    <name type="synonym">Thysanopoda norvegica</name>
    <dbReference type="NCBI Taxonomy" id="48144"/>
    <lineage>
        <taxon>Eukaryota</taxon>
        <taxon>Metazoa</taxon>
        <taxon>Ecdysozoa</taxon>
        <taxon>Arthropoda</taxon>
        <taxon>Crustacea</taxon>
        <taxon>Multicrustacea</taxon>
        <taxon>Malacostraca</taxon>
        <taxon>Eumalacostraca</taxon>
        <taxon>Eucarida</taxon>
        <taxon>Euphausiacea</taxon>
        <taxon>Euphausiidae</taxon>
        <taxon>Meganyctiphanes</taxon>
    </lineage>
</organism>
<dbReference type="EMBL" id="CAXKWB010001472">
    <property type="protein sequence ID" value="CAL4064422.1"/>
    <property type="molecule type" value="Genomic_DNA"/>
</dbReference>
<dbReference type="InterPro" id="IPR016478">
    <property type="entry name" value="GTPase_MTG1"/>
</dbReference>
<dbReference type="Pfam" id="PF01926">
    <property type="entry name" value="MMR_HSR1"/>
    <property type="match status" value="1"/>
</dbReference>
<dbReference type="Gene3D" id="1.10.1580.10">
    <property type="match status" value="1"/>
</dbReference>
<feature type="binding site" evidence="4">
    <location>
        <position position="204"/>
    </location>
    <ligand>
        <name>GTP</name>
        <dbReference type="ChEBI" id="CHEBI:37565"/>
    </ligand>
</feature>
<reference evidence="6 7" key="1">
    <citation type="submission" date="2024-05" db="EMBL/GenBank/DDBJ databases">
        <authorList>
            <person name="Wallberg A."/>
        </authorList>
    </citation>
    <scope>NUCLEOTIDE SEQUENCE [LARGE SCALE GENOMIC DNA]</scope>
</reference>
<dbReference type="AlphaFoldDB" id="A0AAV2PSC7"/>
<dbReference type="FunFam" id="3.40.50.300:FF:000876">
    <property type="entry name" value="Mitochondrial GTPase 1"/>
    <property type="match status" value="1"/>
</dbReference>
<dbReference type="PROSITE" id="PS51721">
    <property type="entry name" value="G_CP"/>
    <property type="match status" value="1"/>
</dbReference>
<accession>A0AAV2PSC7</accession>
<evidence type="ECO:0000313" key="7">
    <source>
        <dbReference type="Proteomes" id="UP001497623"/>
    </source>
</evidence>
<protein>
    <recommendedName>
        <fullName evidence="5">CP-type G domain-containing protein</fullName>
    </recommendedName>
</protein>
<evidence type="ECO:0000259" key="5">
    <source>
        <dbReference type="PROSITE" id="PS51721"/>
    </source>
</evidence>
<keyword evidence="1 4" id="KW-0547">Nucleotide-binding</keyword>
<dbReference type="GO" id="GO:0032543">
    <property type="term" value="P:mitochondrial translation"/>
    <property type="evidence" value="ECO:0007669"/>
    <property type="project" value="TreeGrafter"/>
</dbReference>
<name>A0AAV2PSC7_MEGNR</name>
<dbReference type="PANTHER" id="PTHR45782">
    <property type="entry name" value="MITOCHONDRIAL RIBOSOME-ASSOCIATED GTPASE 1"/>
    <property type="match status" value="1"/>
</dbReference>